<protein>
    <submittedName>
        <fullName evidence="1">Uncharacterized protein</fullName>
    </submittedName>
</protein>
<sequence length="29" mass="3524">MPQVCSTFKFPPIRKVDFMSLYCYWDCSM</sequence>
<dbReference type="AlphaFoldDB" id="A0A7J8R682"/>
<reference evidence="1 2" key="1">
    <citation type="journal article" date="2019" name="Genome Biol. Evol.">
        <title>Insights into the evolution of the New World diploid cottons (Gossypium, subgenus Houzingenia) based on genome sequencing.</title>
        <authorList>
            <person name="Grover C.E."/>
            <person name="Arick M.A. 2nd"/>
            <person name="Thrash A."/>
            <person name="Conover J.L."/>
            <person name="Sanders W.S."/>
            <person name="Peterson D.G."/>
            <person name="Frelichowski J.E."/>
            <person name="Scheffler J.A."/>
            <person name="Scheffler B.E."/>
            <person name="Wendel J.F."/>
        </authorList>
    </citation>
    <scope>NUCLEOTIDE SEQUENCE [LARGE SCALE GENOMIC DNA]</scope>
    <source>
        <strain evidence="1">27</strain>
        <tissue evidence="1">Leaf</tissue>
    </source>
</reference>
<name>A0A7J8R682_GOSDV</name>
<dbReference type="Proteomes" id="UP000593561">
    <property type="component" value="Unassembled WGS sequence"/>
</dbReference>
<comment type="caution">
    <text evidence="1">The sequence shown here is derived from an EMBL/GenBank/DDBJ whole genome shotgun (WGS) entry which is preliminary data.</text>
</comment>
<gene>
    <name evidence="1" type="ORF">Godav_021025</name>
</gene>
<evidence type="ECO:0000313" key="2">
    <source>
        <dbReference type="Proteomes" id="UP000593561"/>
    </source>
</evidence>
<proteinExistence type="predicted"/>
<keyword evidence="2" id="KW-1185">Reference proteome</keyword>
<accession>A0A7J8R682</accession>
<feature type="non-terminal residue" evidence="1">
    <location>
        <position position="29"/>
    </location>
</feature>
<dbReference type="EMBL" id="JABFAC010000003">
    <property type="protein sequence ID" value="MBA0608856.1"/>
    <property type="molecule type" value="Genomic_DNA"/>
</dbReference>
<evidence type="ECO:0000313" key="1">
    <source>
        <dbReference type="EMBL" id="MBA0608856.1"/>
    </source>
</evidence>
<organism evidence="1 2">
    <name type="scientific">Gossypium davidsonii</name>
    <name type="common">Davidson's cotton</name>
    <name type="synonym">Gossypium klotzschianum subsp. davidsonii</name>
    <dbReference type="NCBI Taxonomy" id="34287"/>
    <lineage>
        <taxon>Eukaryota</taxon>
        <taxon>Viridiplantae</taxon>
        <taxon>Streptophyta</taxon>
        <taxon>Embryophyta</taxon>
        <taxon>Tracheophyta</taxon>
        <taxon>Spermatophyta</taxon>
        <taxon>Magnoliopsida</taxon>
        <taxon>eudicotyledons</taxon>
        <taxon>Gunneridae</taxon>
        <taxon>Pentapetalae</taxon>
        <taxon>rosids</taxon>
        <taxon>malvids</taxon>
        <taxon>Malvales</taxon>
        <taxon>Malvaceae</taxon>
        <taxon>Malvoideae</taxon>
        <taxon>Gossypium</taxon>
    </lineage>
</organism>